<evidence type="ECO:0000313" key="2">
    <source>
        <dbReference type="EMBL" id="KAG2487829.1"/>
    </source>
</evidence>
<dbReference type="InterPro" id="IPR006439">
    <property type="entry name" value="HAD-SF_hydro_IA"/>
</dbReference>
<dbReference type="SFLD" id="SFLDS00003">
    <property type="entry name" value="Haloacid_Dehalogenase"/>
    <property type="match status" value="1"/>
</dbReference>
<dbReference type="PANTHER" id="PTHR42896:SF4">
    <property type="entry name" value="OS08G0485900 PROTEIN"/>
    <property type="match status" value="1"/>
</dbReference>
<dbReference type="Gene3D" id="3.40.50.1000">
    <property type="entry name" value="HAD superfamily/HAD-like"/>
    <property type="match status" value="1"/>
</dbReference>
<name>A0A835XQG6_9CHLO</name>
<dbReference type="InterPro" id="IPR023198">
    <property type="entry name" value="PGP-like_dom2"/>
</dbReference>
<dbReference type="InterPro" id="IPR023214">
    <property type="entry name" value="HAD_sf"/>
</dbReference>
<dbReference type="Pfam" id="PF00702">
    <property type="entry name" value="Hydrolase"/>
    <property type="match status" value="1"/>
</dbReference>
<dbReference type="Proteomes" id="UP000612055">
    <property type="component" value="Unassembled WGS sequence"/>
</dbReference>
<dbReference type="SUPFAM" id="SSF56784">
    <property type="entry name" value="HAD-like"/>
    <property type="match status" value="1"/>
</dbReference>
<dbReference type="Gene3D" id="1.10.150.240">
    <property type="entry name" value="Putative phosphatase, domain 2"/>
    <property type="match status" value="1"/>
</dbReference>
<protein>
    <submittedName>
        <fullName evidence="2">Uncharacterized protein</fullName>
    </submittedName>
</protein>
<dbReference type="GO" id="GO:0016787">
    <property type="term" value="F:hydrolase activity"/>
    <property type="evidence" value="ECO:0007669"/>
    <property type="project" value="InterPro"/>
</dbReference>
<sequence>MQLLAQRSGLAAAGARARATPFSARGPSTASLATRSCAPAAGPRTDAGSLARGAVVAHAKTSALLFDCDGVIVETEELHRKAYNAAFEAFGCAIDGVPLVWTTEYYDVLQNTVGGGKPKMKYHFKNNGWPSTKFGPAPTSEEACNKLVDDLQDCKTDHYKVIVESAAEARPGVLALMDEGLARDDVFMCICSAATKEGFEKVVNSVVGPERLAKFDVILAGDDVTRKKPDPLIYNMARERLGNIPAERCVVIEDSLVGLRAAVGAGMKCIVTPTSSTSSADFCAEGAAAVLPALAGPAYQVSIDDIFKNLCDEEEGCRTLPDIDLKEGMCMIPWSVSPYGTTLGA</sequence>
<dbReference type="NCBIfam" id="TIGR01509">
    <property type="entry name" value="HAD-SF-IA-v3"/>
    <property type="match status" value="1"/>
</dbReference>
<dbReference type="PANTHER" id="PTHR42896">
    <property type="entry name" value="XYLULOSE-1,5-BISPHOSPHATE (XUBP) PHOSPHATASE"/>
    <property type="match status" value="1"/>
</dbReference>
<dbReference type="InterPro" id="IPR036412">
    <property type="entry name" value="HAD-like_sf"/>
</dbReference>
<dbReference type="AlphaFoldDB" id="A0A835XQG6"/>
<organism evidence="2 3">
    <name type="scientific">Edaphochlamys debaryana</name>
    <dbReference type="NCBI Taxonomy" id="47281"/>
    <lineage>
        <taxon>Eukaryota</taxon>
        <taxon>Viridiplantae</taxon>
        <taxon>Chlorophyta</taxon>
        <taxon>core chlorophytes</taxon>
        <taxon>Chlorophyceae</taxon>
        <taxon>CS clade</taxon>
        <taxon>Chlamydomonadales</taxon>
        <taxon>Chlamydomonadales incertae sedis</taxon>
        <taxon>Edaphochlamys</taxon>
    </lineage>
</organism>
<dbReference type="InterPro" id="IPR044999">
    <property type="entry name" value="CbbY-like"/>
</dbReference>
<dbReference type="OrthoDB" id="40579at2759"/>
<evidence type="ECO:0000256" key="1">
    <source>
        <dbReference type="SAM" id="MobiDB-lite"/>
    </source>
</evidence>
<feature type="region of interest" description="Disordered" evidence="1">
    <location>
        <begin position="21"/>
        <end position="42"/>
    </location>
</feature>
<dbReference type="PRINTS" id="PR00413">
    <property type="entry name" value="HADHALOGNASE"/>
</dbReference>
<dbReference type="SFLD" id="SFLDG01129">
    <property type="entry name" value="C1.5:_HAD__Beta-PGM__Phosphata"/>
    <property type="match status" value="1"/>
</dbReference>
<accession>A0A835XQG6</accession>
<reference evidence="2" key="1">
    <citation type="journal article" date="2020" name="bioRxiv">
        <title>Comparative genomics of Chlamydomonas.</title>
        <authorList>
            <person name="Craig R.J."/>
            <person name="Hasan A.R."/>
            <person name="Ness R.W."/>
            <person name="Keightley P.D."/>
        </authorList>
    </citation>
    <scope>NUCLEOTIDE SEQUENCE</scope>
    <source>
        <strain evidence="2">CCAP 11/70</strain>
    </source>
</reference>
<gene>
    <name evidence="2" type="ORF">HYH03_013546</name>
</gene>
<evidence type="ECO:0000313" key="3">
    <source>
        <dbReference type="Proteomes" id="UP000612055"/>
    </source>
</evidence>
<proteinExistence type="predicted"/>
<comment type="caution">
    <text evidence="2">The sequence shown here is derived from an EMBL/GenBank/DDBJ whole genome shotgun (WGS) entry which is preliminary data.</text>
</comment>
<keyword evidence="3" id="KW-1185">Reference proteome</keyword>
<dbReference type="EMBL" id="JAEHOE010000091">
    <property type="protein sequence ID" value="KAG2487829.1"/>
    <property type="molecule type" value="Genomic_DNA"/>
</dbReference>